<accession>A0A0Y0NYQ7</accession>
<protein>
    <submittedName>
        <fullName evidence="1">Uncharacterized protein</fullName>
    </submittedName>
</protein>
<name>A0A0Y0NYQ7_9MICO</name>
<evidence type="ECO:0000313" key="2">
    <source>
        <dbReference type="Proteomes" id="UP000058305"/>
    </source>
</evidence>
<sequence>MADIADLWRPTRRDVKSLKEQLATLKAGETIAAKFESARYGRFIVEGTVQLSSTNDLTVAGKFLGSAKAPFATLLSITPIEEVPAAPSTERAGVSHGAVVRATFENSGHGTFVITGTAVDAPVLGVTVLGAWFLAGEVCRQVELLADPGTHDQPVPNRILAITDDASDIV</sequence>
<dbReference type="RefSeq" id="WP_067230691.1">
    <property type="nucleotide sequence ID" value="NZ_CP014145.1"/>
</dbReference>
<reference evidence="1 2" key="1">
    <citation type="journal article" date="2016" name="J. Biotechnol.">
        <title>First complete genome sequence of a species in the genus Microterricola, an extremophilic cold active enzyme producing bacterial strain ERGS5:02 isolated from Sikkim Himalaya.</title>
        <authorList>
            <person name="Himanshu"/>
            <person name="Swarnkar M.K."/>
            <person name="Singh D."/>
            <person name="Kumar R."/>
        </authorList>
    </citation>
    <scope>NUCLEOTIDE SEQUENCE [LARGE SCALE GENOMIC DNA]</scope>
    <source>
        <strain evidence="1 2">ERGS5:02</strain>
    </source>
</reference>
<dbReference type="KEGG" id="mvd:AWU67_14665"/>
<keyword evidence="2" id="KW-1185">Reference proteome</keyword>
<dbReference type="AlphaFoldDB" id="A0A0Y0NYQ7"/>
<dbReference type="Proteomes" id="UP000058305">
    <property type="component" value="Chromosome"/>
</dbReference>
<organism evidence="1 2">
    <name type="scientific">Microterricola viridarii</name>
    <dbReference type="NCBI Taxonomy" id="412690"/>
    <lineage>
        <taxon>Bacteria</taxon>
        <taxon>Bacillati</taxon>
        <taxon>Actinomycetota</taxon>
        <taxon>Actinomycetes</taxon>
        <taxon>Micrococcales</taxon>
        <taxon>Microbacteriaceae</taxon>
        <taxon>Microterricola</taxon>
    </lineage>
</organism>
<proteinExistence type="predicted"/>
<gene>
    <name evidence="1" type="ORF">AWU67_14665</name>
</gene>
<reference evidence="2" key="2">
    <citation type="submission" date="2016-01" db="EMBL/GenBank/DDBJ databases">
        <title>First complete genome sequence of a species in the genus Microterricola, an extremophilic cold active enzyme producing strain ERGS5:02 isolated from Sikkim Himalaya.</title>
        <authorList>
            <person name="Kumar R."/>
            <person name="Singh D."/>
            <person name="Swarnkar M.K."/>
        </authorList>
    </citation>
    <scope>NUCLEOTIDE SEQUENCE [LARGE SCALE GENOMIC DNA]</scope>
    <source>
        <strain evidence="2">ERGS5:02</strain>
    </source>
</reference>
<dbReference type="EMBL" id="CP014145">
    <property type="protein sequence ID" value="AMB59894.1"/>
    <property type="molecule type" value="Genomic_DNA"/>
</dbReference>
<evidence type="ECO:0000313" key="1">
    <source>
        <dbReference type="EMBL" id="AMB59894.1"/>
    </source>
</evidence>